<dbReference type="AlphaFoldDB" id="A0A4Q2UMR6"/>
<dbReference type="GO" id="GO:0005886">
    <property type="term" value="C:plasma membrane"/>
    <property type="evidence" value="ECO:0007669"/>
    <property type="project" value="UniProtKB-SubCell"/>
</dbReference>
<evidence type="ECO:0000256" key="5">
    <source>
        <dbReference type="ARBA" id="ARBA00022989"/>
    </source>
</evidence>
<accession>A0A4Q2UMR6</accession>
<feature type="transmembrane region" description="Helical" evidence="7">
    <location>
        <begin position="17"/>
        <end position="36"/>
    </location>
</feature>
<sequence length="137" mass="14867">MNTLLNSLDRYRAYAPFLIRLVVAYQLFDAAGHTALNPAEGLPGYADWLTSLGFPLPMVSAALSAYTEFIGCILLVLGWKTRWAALFLIINFSLALLVAHVAIGDTFKNTLPALTIWAVSVFLLLNGPGKPSIDEGI</sequence>
<organism evidence="8 9">
    <name type="scientific">Spirosoma sordidisoli</name>
    <dbReference type="NCBI Taxonomy" id="2502893"/>
    <lineage>
        <taxon>Bacteria</taxon>
        <taxon>Pseudomonadati</taxon>
        <taxon>Bacteroidota</taxon>
        <taxon>Cytophagia</taxon>
        <taxon>Cytophagales</taxon>
        <taxon>Cytophagaceae</taxon>
        <taxon>Spirosoma</taxon>
    </lineage>
</organism>
<evidence type="ECO:0000256" key="3">
    <source>
        <dbReference type="ARBA" id="ARBA00022475"/>
    </source>
</evidence>
<keyword evidence="9" id="KW-1185">Reference proteome</keyword>
<feature type="transmembrane region" description="Helical" evidence="7">
    <location>
        <begin position="56"/>
        <end position="77"/>
    </location>
</feature>
<evidence type="ECO:0000256" key="4">
    <source>
        <dbReference type="ARBA" id="ARBA00022692"/>
    </source>
</evidence>
<dbReference type="PANTHER" id="PTHR33452:SF1">
    <property type="entry name" value="INNER MEMBRANE PROTEIN YPHA-RELATED"/>
    <property type="match status" value="1"/>
</dbReference>
<dbReference type="RefSeq" id="WP_129599575.1">
    <property type="nucleotide sequence ID" value="NZ_SBLB01000001.1"/>
</dbReference>
<reference evidence="8 9" key="1">
    <citation type="submission" date="2019-01" db="EMBL/GenBank/DDBJ databases">
        <title>Spirosoma flava sp. nov., a propanil-degrading bacterium isolated from herbicide-contaminated soil.</title>
        <authorList>
            <person name="Zhang L."/>
            <person name="Jiang J.-D."/>
        </authorList>
    </citation>
    <scope>NUCLEOTIDE SEQUENCE [LARGE SCALE GENOMIC DNA]</scope>
    <source>
        <strain evidence="8 9">TY50</strain>
    </source>
</reference>
<keyword evidence="6 7" id="KW-0472">Membrane</keyword>
<evidence type="ECO:0000256" key="1">
    <source>
        <dbReference type="ARBA" id="ARBA00004651"/>
    </source>
</evidence>
<gene>
    <name evidence="8" type="ORF">EQG79_01945</name>
</gene>
<keyword evidence="3" id="KW-1003">Cell membrane</keyword>
<evidence type="ECO:0000313" key="8">
    <source>
        <dbReference type="EMBL" id="RYC70937.1"/>
    </source>
</evidence>
<dbReference type="Proteomes" id="UP000290407">
    <property type="component" value="Unassembled WGS sequence"/>
</dbReference>
<comment type="subcellular location">
    <subcellularLocation>
        <location evidence="1">Cell membrane</location>
        <topology evidence="1">Multi-pass membrane protein</topology>
    </subcellularLocation>
</comment>
<comment type="caution">
    <text evidence="8">The sequence shown here is derived from an EMBL/GenBank/DDBJ whole genome shotgun (WGS) entry which is preliminary data.</text>
</comment>
<evidence type="ECO:0000256" key="2">
    <source>
        <dbReference type="ARBA" id="ARBA00006679"/>
    </source>
</evidence>
<evidence type="ECO:0000313" key="9">
    <source>
        <dbReference type="Proteomes" id="UP000290407"/>
    </source>
</evidence>
<dbReference type="EMBL" id="SBLB01000001">
    <property type="protein sequence ID" value="RYC70937.1"/>
    <property type="molecule type" value="Genomic_DNA"/>
</dbReference>
<evidence type="ECO:0000256" key="7">
    <source>
        <dbReference type="SAM" id="Phobius"/>
    </source>
</evidence>
<proteinExistence type="inferred from homology"/>
<keyword evidence="5 7" id="KW-1133">Transmembrane helix</keyword>
<feature type="transmembrane region" description="Helical" evidence="7">
    <location>
        <begin position="84"/>
        <end position="103"/>
    </location>
</feature>
<dbReference type="InterPro" id="IPR032808">
    <property type="entry name" value="DoxX"/>
</dbReference>
<dbReference type="InterPro" id="IPR051907">
    <property type="entry name" value="DoxX-like_oxidoreductase"/>
</dbReference>
<protein>
    <submittedName>
        <fullName evidence="8">DoxX family protein</fullName>
    </submittedName>
</protein>
<evidence type="ECO:0000256" key="6">
    <source>
        <dbReference type="ARBA" id="ARBA00023136"/>
    </source>
</evidence>
<keyword evidence="4 7" id="KW-0812">Transmembrane</keyword>
<dbReference type="PANTHER" id="PTHR33452">
    <property type="entry name" value="OXIDOREDUCTASE CATD-RELATED"/>
    <property type="match status" value="1"/>
</dbReference>
<dbReference type="Pfam" id="PF07681">
    <property type="entry name" value="DoxX"/>
    <property type="match status" value="1"/>
</dbReference>
<name>A0A4Q2UMR6_9BACT</name>
<comment type="similarity">
    <text evidence="2">Belongs to the DoxX family.</text>
</comment>